<dbReference type="Gene3D" id="3.90.1580.10">
    <property type="entry name" value="paralog of FGE (formylglycine-generating enzyme)"/>
    <property type="match status" value="1"/>
</dbReference>
<evidence type="ECO:0000313" key="2">
    <source>
        <dbReference type="EMBL" id="ACC85069.1"/>
    </source>
</evidence>
<feature type="domain" description="Sulfatase-modifying factor enzyme-like" evidence="1">
    <location>
        <begin position="288"/>
        <end position="543"/>
    </location>
</feature>
<dbReference type="EMBL" id="CP001038">
    <property type="protein sequence ID" value="ACC85069.1"/>
    <property type="molecule type" value="Genomic_DNA"/>
</dbReference>
<dbReference type="EnsemblBacteria" id="ACC85069">
    <property type="protein sequence ID" value="ACC85069"/>
    <property type="gene ID" value="Npun_AF214"/>
</dbReference>
<geneLocation type="plasmid" evidence="2 3">
    <name>pNPUN01</name>
</geneLocation>
<dbReference type="Pfam" id="PF03781">
    <property type="entry name" value="FGE-sulfatase"/>
    <property type="match status" value="1"/>
</dbReference>
<proteinExistence type="predicted"/>
<dbReference type="HOGENOM" id="CLU_012431_2_4_3"/>
<dbReference type="PhylomeDB" id="B2JAW5"/>
<dbReference type="InterPro" id="IPR051043">
    <property type="entry name" value="Sulfatase_Mod_Factor_Kinase"/>
</dbReference>
<dbReference type="InterPro" id="IPR042095">
    <property type="entry name" value="SUMF_sf"/>
</dbReference>
<dbReference type="InterPro" id="IPR005532">
    <property type="entry name" value="SUMF_dom"/>
</dbReference>
<dbReference type="InterPro" id="IPR016187">
    <property type="entry name" value="CTDL_fold"/>
</dbReference>
<dbReference type="PANTHER" id="PTHR23150">
    <property type="entry name" value="SULFATASE MODIFYING FACTOR 1, 2"/>
    <property type="match status" value="1"/>
</dbReference>
<dbReference type="KEGG" id="npu:Npun_AF214"/>
<evidence type="ECO:0000259" key="1">
    <source>
        <dbReference type="Pfam" id="PF03781"/>
    </source>
</evidence>
<evidence type="ECO:0000313" key="3">
    <source>
        <dbReference type="Proteomes" id="UP000001191"/>
    </source>
</evidence>
<keyword evidence="2" id="KW-0614">Plasmid</keyword>
<reference evidence="3" key="1">
    <citation type="submission" date="2008-04" db="EMBL/GenBank/DDBJ databases">
        <title>Complete sequence of plasmid 1 of Nostoc punctiforme ATCC 29133.</title>
        <authorList>
            <consortium name="US DOE Joint Genome Institute"/>
            <person name="Copeland A."/>
            <person name="Lucas S."/>
            <person name="Lapidus A."/>
            <person name="Glavina del Rio T."/>
            <person name="Dalin E."/>
            <person name="Tice H."/>
            <person name="Pitluck S."/>
            <person name="Chain P."/>
            <person name="Malfatti S."/>
            <person name="Shin M."/>
            <person name="Vergez L."/>
            <person name="Schmutz J."/>
            <person name="Larimer F."/>
            <person name="Land M."/>
            <person name="Hauser L."/>
            <person name="Kyrpides N."/>
            <person name="Kim E."/>
            <person name="Meeks J.C."/>
            <person name="Elhai J."/>
            <person name="Campbell E.L."/>
            <person name="Thiel T."/>
            <person name="Longmire J."/>
            <person name="Potts M."/>
            <person name="Atlas R."/>
        </authorList>
    </citation>
    <scope>NUCLEOTIDE SEQUENCE [LARGE SCALE GENOMIC DNA]</scope>
    <source>
        <strain evidence="3">ATCC 29133 / PCC 73102</strain>
        <plasmid evidence="3">Plasmid pNPUN01</plasmid>
    </source>
</reference>
<accession>B2JAW5</accession>
<sequence length="552" mass="62599">MANVHSLINQPNKRDDLTARRIRFFEGRYGTNALLLACHAAFPLTLTSDLLYCLRENFVLDAPWYAVADVLLSGLCQPVGYDLYEMEGETRDGLLSRLCEHFGEQRLKELANFMSAYITCRLQVENNDRALVFGQRPDWTALAYLSSDKQEVINAITQELRRLTASTDAKERIRWAALIENYADLLSQKGFEPLLLELSQQALNGEPIQDEEEKEIAAATGVSLQTFEFDVTTIILDDEPGEELQTFEFDTVTVDARGKVINKERKQAFYFIEFLGEAAGKPSKLLIEMVAIPGGTFEMGSPPDEPERYDDENPQYRVTVQPFFLAKYPVTQAQWQFVAQLPQVNRELDRDPSDFKGANRPVENVSWYDAVEFCDRLSQYTGRPYTLPSEAEWEYACRAGTTTPFHFGETITSDLANYDARSRFDGSEGLFDDMQGNFDDGSKGIYRKETTVVGSFKVANAFGLYDMHGNVLEWCFDDWHSNYEGAPIDGGAWFDDNDNIYQKRGAAVLRGGSWIGNPDFCRSASRDSGSTRDYHFNYFGFRVMCGVGRILQ</sequence>
<dbReference type="Proteomes" id="UP000001191">
    <property type="component" value="Plasmid pNPUN01"/>
</dbReference>
<protein>
    <recommendedName>
        <fullName evidence="1">Sulfatase-modifying factor enzyme-like domain-containing protein</fullName>
    </recommendedName>
</protein>
<dbReference type="SUPFAM" id="SSF56436">
    <property type="entry name" value="C-type lectin-like"/>
    <property type="match status" value="1"/>
</dbReference>
<dbReference type="AlphaFoldDB" id="B2JAW5"/>
<organism evidence="2 3">
    <name type="scientific">Nostoc punctiforme (strain ATCC 29133 / PCC 73102)</name>
    <dbReference type="NCBI Taxonomy" id="63737"/>
    <lineage>
        <taxon>Bacteria</taxon>
        <taxon>Bacillati</taxon>
        <taxon>Cyanobacteriota</taxon>
        <taxon>Cyanophyceae</taxon>
        <taxon>Nostocales</taxon>
        <taxon>Nostocaceae</taxon>
        <taxon>Nostoc</taxon>
    </lineage>
</organism>
<dbReference type="OrthoDB" id="9768004at2"/>
<dbReference type="PANTHER" id="PTHR23150:SF19">
    <property type="entry name" value="FORMYLGLYCINE-GENERATING ENZYME"/>
    <property type="match status" value="1"/>
</dbReference>
<dbReference type="RefSeq" id="WP_012413083.1">
    <property type="nucleotide sequence ID" value="NC_010631.1"/>
</dbReference>
<keyword evidence="3" id="KW-1185">Reference proteome</keyword>
<name>B2JAW5_NOSP7</name>
<gene>
    <name evidence="2" type="ordered locus">Npun_AF214</name>
</gene>
<dbReference type="GO" id="GO:0120147">
    <property type="term" value="F:formylglycine-generating oxidase activity"/>
    <property type="evidence" value="ECO:0007669"/>
    <property type="project" value="TreeGrafter"/>
</dbReference>